<evidence type="ECO:0000256" key="5">
    <source>
        <dbReference type="ARBA" id="ARBA00022679"/>
    </source>
</evidence>
<dbReference type="SMART" id="SM00304">
    <property type="entry name" value="HAMP"/>
    <property type="match status" value="1"/>
</dbReference>
<dbReference type="GO" id="GO:0000155">
    <property type="term" value="F:phosphorelay sensor kinase activity"/>
    <property type="evidence" value="ECO:0007669"/>
    <property type="project" value="InterPro"/>
</dbReference>
<dbReference type="EMBL" id="PVLR01000012">
    <property type="protein sequence ID" value="PRD69674.1"/>
    <property type="molecule type" value="Genomic_DNA"/>
</dbReference>
<evidence type="ECO:0000256" key="11">
    <source>
        <dbReference type="SAM" id="MobiDB-lite"/>
    </source>
</evidence>
<keyword evidence="7" id="KW-0418">Kinase</keyword>
<evidence type="ECO:0000259" key="13">
    <source>
        <dbReference type="PROSITE" id="PS50109"/>
    </source>
</evidence>
<reference evidence="15 16" key="1">
    <citation type="submission" date="2018-03" db="EMBL/GenBank/DDBJ databases">
        <title>Comparative genomics illustrates the genes involved in a hyperalkaliphilic mechanisms of Serpentinomonas isolated from highly-alkaline calcium-rich serpentinized springs.</title>
        <authorList>
            <person name="Suzuki S."/>
            <person name="Ishii S."/>
            <person name="Walworth N."/>
            <person name="Bird L."/>
            <person name="Kuenen J.G."/>
            <person name="Nealson K.H."/>
        </authorList>
    </citation>
    <scope>NUCLEOTIDE SEQUENCE [LARGE SCALE GENOMIC DNA]</scope>
    <source>
        <strain evidence="15 16">83</strain>
    </source>
</reference>
<dbReference type="RefSeq" id="WP_105728830.1">
    <property type="nucleotide sequence ID" value="NZ_PVLR01000012.1"/>
</dbReference>
<dbReference type="InterPro" id="IPR003594">
    <property type="entry name" value="HATPase_dom"/>
</dbReference>
<dbReference type="PANTHER" id="PTHR45436:SF15">
    <property type="entry name" value="SENSOR HISTIDINE KINASE CUSS"/>
    <property type="match status" value="1"/>
</dbReference>
<evidence type="ECO:0000313" key="16">
    <source>
        <dbReference type="Proteomes" id="UP000238326"/>
    </source>
</evidence>
<evidence type="ECO:0000256" key="10">
    <source>
        <dbReference type="ARBA" id="ARBA00023136"/>
    </source>
</evidence>
<dbReference type="Pfam" id="PF00512">
    <property type="entry name" value="HisKA"/>
    <property type="match status" value="1"/>
</dbReference>
<dbReference type="SUPFAM" id="SSF158472">
    <property type="entry name" value="HAMP domain-like"/>
    <property type="match status" value="1"/>
</dbReference>
<dbReference type="InterPro" id="IPR036097">
    <property type="entry name" value="HisK_dim/P_sf"/>
</dbReference>
<dbReference type="CDD" id="cd06225">
    <property type="entry name" value="HAMP"/>
    <property type="match status" value="1"/>
</dbReference>
<dbReference type="Pfam" id="PF00672">
    <property type="entry name" value="HAMP"/>
    <property type="match status" value="1"/>
</dbReference>
<keyword evidence="16" id="KW-1185">Reference proteome</keyword>
<dbReference type="SMART" id="SM00387">
    <property type="entry name" value="HATPase_c"/>
    <property type="match status" value="1"/>
</dbReference>
<dbReference type="InterPro" id="IPR003660">
    <property type="entry name" value="HAMP_dom"/>
</dbReference>
<comment type="catalytic activity">
    <reaction evidence="1">
        <text>ATP + protein L-histidine = ADP + protein N-phospho-L-histidine.</text>
        <dbReference type="EC" id="2.7.13.3"/>
    </reaction>
</comment>
<feature type="domain" description="HAMP" evidence="14">
    <location>
        <begin position="121"/>
        <end position="176"/>
    </location>
</feature>
<evidence type="ECO:0000256" key="12">
    <source>
        <dbReference type="SAM" id="Phobius"/>
    </source>
</evidence>
<dbReference type="InterPro" id="IPR004358">
    <property type="entry name" value="Sig_transdc_His_kin-like_C"/>
</dbReference>
<feature type="domain" description="Histidine kinase" evidence="13">
    <location>
        <begin position="184"/>
        <end position="397"/>
    </location>
</feature>
<dbReference type="SUPFAM" id="SSF55874">
    <property type="entry name" value="ATPase domain of HSP90 chaperone/DNA topoisomerase II/histidine kinase"/>
    <property type="match status" value="1"/>
</dbReference>
<dbReference type="Gene3D" id="3.30.565.10">
    <property type="entry name" value="Histidine kinase-like ATPase, C-terminal domain"/>
    <property type="match status" value="1"/>
</dbReference>
<evidence type="ECO:0000256" key="4">
    <source>
        <dbReference type="ARBA" id="ARBA00022553"/>
    </source>
</evidence>
<evidence type="ECO:0000256" key="1">
    <source>
        <dbReference type="ARBA" id="ARBA00000085"/>
    </source>
</evidence>
<dbReference type="InterPro" id="IPR003661">
    <property type="entry name" value="HisK_dim/P_dom"/>
</dbReference>
<evidence type="ECO:0000256" key="9">
    <source>
        <dbReference type="ARBA" id="ARBA00023012"/>
    </source>
</evidence>
<sequence>MTGKSTGRLFWKFFFAFWSAQLLTSAGVGAAVWMLRGERADRPAHQWQAPGTSAPAPAPAPVPAWRGPAELRPGLPPTGAMAGAMADRPRSGARPWLLRPPYLPLLAGGLVSLVFAAALAWYFSRPIRYLQRAFEQAAAGGLEVRVGPLLSGRRDELADLGQAFDLMAGQLQQLLEGQRRLLHDVSHELRSPLARLQAATDLLAQQPERAAEFIERIERESGRMDQLVGELLTLARLDAGIAPRQRERVELAELVANVAEDAAFEGQQRGCRILVEGNQGAVLHGDRELLHRALENVVRNALRHSPDGGTVRITSQPEIRPGWLEIRVDDEGPGVPPAELEAIFAPFMRSAGAQAHAGYGLGLAITSRVMSLHGGRASAENRAGGGLSVRLTLPASAEK</sequence>
<feature type="region of interest" description="Disordered" evidence="11">
    <location>
        <begin position="44"/>
        <end position="69"/>
    </location>
</feature>
<comment type="caution">
    <text evidence="15">The sequence shown here is derived from an EMBL/GenBank/DDBJ whole genome shotgun (WGS) entry which is preliminary data.</text>
</comment>
<dbReference type="GO" id="GO:0005886">
    <property type="term" value="C:plasma membrane"/>
    <property type="evidence" value="ECO:0007669"/>
    <property type="project" value="TreeGrafter"/>
</dbReference>
<dbReference type="OrthoDB" id="9804645at2"/>
<dbReference type="PROSITE" id="PS50885">
    <property type="entry name" value="HAMP"/>
    <property type="match status" value="1"/>
</dbReference>
<keyword evidence="4" id="KW-0597">Phosphoprotein</keyword>
<dbReference type="FunFam" id="1.10.287.130:FF:000001">
    <property type="entry name" value="Two-component sensor histidine kinase"/>
    <property type="match status" value="1"/>
</dbReference>
<dbReference type="SMART" id="SM00388">
    <property type="entry name" value="HisKA"/>
    <property type="match status" value="1"/>
</dbReference>
<accession>A0A2S9KGX0</accession>
<organism evidence="15 16">
    <name type="scientific">Malikia spinosa</name>
    <dbReference type="NCBI Taxonomy" id="86180"/>
    <lineage>
        <taxon>Bacteria</taxon>
        <taxon>Pseudomonadati</taxon>
        <taxon>Pseudomonadota</taxon>
        <taxon>Betaproteobacteria</taxon>
        <taxon>Burkholderiales</taxon>
        <taxon>Comamonadaceae</taxon>
        <taxon>Malikia</taxon>
    </lineage>
</organism>
<proteinExistence type="predicted"/>
<evidence type="ECO:0000256" key="2">
    <source>
        <dbReference type="ARBA" id="ARBA00004141"/>
    </source>
</evidence>
<evidence type="ECO:0000256" key="7">
    <source>
        <dbReference type="ARBA" id="ARBA00022777"/>
    </source>
</evidence>
<keyword evidence="8 12" id="KW-1133">Transmembrane helix</keyword>
<name>A0A2S9KGX0_9BURK</name>
<dbReference type="Pfam" id="PF02518">
    <property type="entry name" value="HATPase_c"/>
    <property type="match status" value="1"/>
</dbReference>
<comment type="subcellular location">
    <subcellularLocation>
        <location evidence="2">Membrane</location>
        <topology evidence="2">Multi-pass membrane protein</topology>
    </subcellularLocation>
</comment>
<dbReference type="CDD" id="cd00082">
    <property type="entry name" value="HisKA"/>
    <property type="match status" value="1"/>
</dbReference>
<dbReference type="Gene3D" id="1.10.8.500">
    <property type="entry name" value="HAMP domain in histidine kinase"/>
    <property type="match status" value="1"/>
</dbReference>
<dbReference type="PROSITE" id="PS50109">
    <property type="entry name" value="HIS_KIN"/>
    <property type="match status" value="1"/>
</dbReference>
<gene>
    <name evidence="15" type="ORF">C6P61_05000</name>
</gene>
<dbReference type="InterPro" id="IPR005467">
    <property type="entry name" value="His_kinase_dom"/>
</dbReference>
<evidence type="ECO:0000256" key="6">
    <source>
        <dbReference type="ARBA" id="ARBA00022692"/>
    </source>
</evidence>
<keyword evidence="5" id="KW-0808">Transferase</keyword>
<dbReference type="SUPFAM" id="SSF47384">
    <property type="entry name" value="Homodimeric domain of signal transducing histidine kinase"/>
    <property type="match status" value="1"/>
</dbReference>
<dbReference type="AlphaFoldDB" id="A0A2S9KGX0"/>
<keyword evidence="6 12" id="KW-0812">Transmembrane</keyword>
<evidence type="ECO:0000259" key="14">
    <source>
        <dbReference type="PROSITE" id="PS50885"/>
    </source>
</evidence>
<evidence type="ECO:0000313" key="15">
    <source>
        <dbReference type="EMBL" id="PRD69674.1"/>
    </source>
</evidence>
<keyword evidence="9" id="KW-0902">Two-component regulatory system</keyword>
<dbReference type="PRINTS" id="PR00344">
    <property type="entry name" value="BCTRLSENSOR"/>
</dbReference>
<feature type="transmembrane region" description="Helical" evidence="12">
    <location>
        <begin position="102"/>
        <end position="123"/>
    </location>
</feature>
<dbReference type="Gene3D" id="1.10.287.130">
    <property type="match status" value="1"/>
</dbReference>
<keyword evidence="10 12" id="KW-0472">Membrane</keyword>
<protein>
    <recommendedName>
        <fullName evidence="3">histidine kinase</fullName>
        <ecNumber evidence="3">2.7.13.3</ecNumber>
    </recommendedName>
</protein>
<evidence type="ECO:0000256" key="8">
    <source>
        <dbReference type="ARBA" id="ARBA00022989"/>
    </source>
</evidence>
<dbReference type="PANTHER" id="PTHR45436">
    <property type="entry name" value="SENSOR HISTIDINE KINASE YKOH"/>
    <property type="match status" value="1"/>
</dbReference>
<dbReference type="EC" id="2.7.13.3" evidence="3"/>
<dbReference type="Proteomes" id="UP000238326">
    <property type="component" value="Unassembled WGS sequence"/>
</dbReference>
<dbReference type="InterPro" id="IPR050428">
    <property type="entry name" value="TCS_sensor_his_kinase"/>
</dbReference>
<evidence type="ECO:0000256" key="3">
    <source>
        <dbReference type="ARBA" id="ARBA00012438"/>
    </source>
</evidence>
<dbReference type="InterPro" id="IPR036890">
    <property type="entry name" value="HATPase_C_sf"/>
</dbReference>